<gene>
    <name evidence="11" type="ORF">ECRASSUSDP1_LOCUS27375</name>
</gene>
<evidence type="ECO:0000256" key="3">
    <source>
        <dbReference type="ARBA" id="ARBA00022741"/>
    </source>
</evidence>
<dbReference type="GO" id="GO:0005524">
    <property type="term" value="F:ATP binding"/>
    <property type="evidence" value="ECO:0007669"/>
    <property type="project" value="UniProtKB-KW"/>
</dbReference>
<dbReference type="SUPFAM" id="SSF56112">
    <property type="entry name" value="Protein kinase-like (PK-like)"/>
    <property type="match status" value="1"/>
</dbReference>
<dbReference type="Pfam" id="PF00069">
    <property type="entry name" value="Pkinase"/>
    <property type="match status" value="1"/>
</dbReference>
<evidence type="ECO:0000256" key="4">
    <source>
        <dbReference type="ARBA" id="ARBA00022777"/>
    </source>
</evidence>
<feature type="active site" description="Proton acceptor" evidence="6">
    <location>
        <position position="49"/>
    </location>
</feature>
<dbReference type="Gene3D" id="1.10.510.10">
    <property type="entry name" value="Transferase(Phosphotransferase) domain 1"/>
    <property type="match status" value="1"/>
</dbReference>
<dbReference type="Proteomes" id="UP001295684">
    <property type="component" value="Unassembled WGS sequence"/>
</dbReference>
<feature type="domain" description="Protein kinase" evidence="10">
    <location>
        <begin position="1"/>
        <end position="200"/>
    </location>
</feature>
<feature type="binding site" evidence="7">
    <location>
        <position position="88"/>
    </location>
    <ligand>
        <name>ATP</name>
        <dbReference type="ChEBI" id="CHEBI:30616"/>
    </ligand>
</feature>
<dbReference type="InterPro" id="IPR008271">
    <property type="entry name" value="Ser/Thr_kinase_AS"/>
</dbReference>
<evidence type="ECO:0000256" key="6">
    <source>
        <dbReference type="PIRSR" id="PIRSR630616-1"/>
    </source>
</evidence>
<evidence type="ECO:0000256" key="2">
    <source>
        <dbReference type="ARBA" id="ARBA00022679"/>
    </source>
</evidence>
<dbReference type="PROSITE" id="PS00108">
    <property type="entry name" value="PROTEIN_KINASE_ST"/>
    <property type="match status" value="1"/>
</dbReference>
<feature type="region of interest" description="Disordered" evidence="9">
    <location>
        <begin position="316"/>
        <end position="369"/>
    </location>
</feature>
<evidence type="ECO:0000256" key="8">
    <source>
        <dbReference type="PIRSR" id="PIRSR630616-3"/>
    </source>
</evidence>
<protein>
    <recommendedName>
        <fullName evidence="10">Protein kinase domain-containing protein</fullName>
    </recommendedName>
</protein>
<reference evidence="11" key="1">
    <citation type="submission" date="2023-07" db="EMBL/GenBank/DDBJ databases">
        <authorList>
            <consortium name="AG Swart"/>
            <person name="Singh M."/>
            <person name="Singh A."/>
            <person name="Seah K."/>
            <person name="Emmerich C."/>
        </authorList>
    </citation>
    <scope>NUCLEOTIDE SEQUENCE</scope>
    <source>
        <strain evidence="11">DP1</strain>
    </source>
</reference>
<keyword evidence="12" id="KW-1185">Reference proteome</keyword>
<accession>A0AAD2D923</accession>
<dbReference type="GO" id="GO:0004674">
    <property type="term" value="F:protein serine/threonine kinase activity"/>
    <property type="evidence" value="ECO:0007669"/>
    <property type="project" value="UniProtKB-KW"/>
</dbReference>
<comment type="caution">
    <text evidence="11">The sequence shown here is derived from an EMBL/GenBank/DDBJ whole genome shotgun (WGS) entry which is preliminary data.</text>
</comment>
<evidence type="ECO:0000256" key="5">
    <source>
        <dbReference type="ARBA" id="ARBA00022840"/>
    </source>
</evidence>
<dbReference type="InterPro" id="IPR030616">
    <property type="entry name" value="Aur-like"/>
</dbReference>
<evidence type="ECO:0000256" key="1">
    <source>
        <dbReference type="ARBA" id="ARBA00022527"/>
    </source>
</evidence>
<dbReference type="InterPro" id="IPR011009">
    <property type="entry name" value="Kinase-like_dom_sf"/>
</dbReference>
<dbReference type="EMBL" id="CAMPGE010028250">
    <property type="protein sequence ID" value="CAI2385789.1"/>
    <property type="molecule type" value="Genomic_DNA"/>
</dbReference>
<evidence type="ECO:0000313" key="11">
    <source>
        <dbReference type="EMBL" id="CAI2385789.1"/>
    </source>
</evidence>
<dbReference type="PANTHER" id="PTHR24350">
    <property type="entry name" value="SERINE/THREONINE-PROTEIN KINASE IAL-RELATED"/>
    <property type="match status" value="1"/>
</dbReference>
<sequence length="450" mass="51702">MEFATGGEFEDYLVKQKDYSIDEKQAKYFMLQILSAVSYCHSKGIIHRDLKPQNILVTSSQYGEGDHSLFGIDPNREPYEDMVLKVADFGIAGMKHAGAKGERSNAGTTKFMAPELKERKDISATKALDIYAIGIILYMMVMGKHPFVTKNKDGTRTVLSKLRFPGQKVSKDFKNLIAKMLEEDPLKRINMYDILNHEWFKREEPMAESPLQKSLSPEGSKKSIPEEEEVKLDNIFNKSIKVESINNSELFPSFSKSIREDGIDNKIHIDLDHRKIKKAMGTPSRIRRRKKFTHKRTYKVKARDILNFKNNAHKEYHSPEINSKRGHSFSGTKYQNGSVRKNVYNQRVSQPSYSNKKSQNLDSYYEKSSQISDGIPQMGYKNSSSSNIGSASWKSKINIEKRKILRSNIRNYSYSRASAKNFMKHGTVASQYDNDHKFPEINSNRSKLFK</sequence>
<keyword evidence="5 7" id="KW-0067">ATP-binding</keyword>
<keyword evidence="2" id="KW-0808">Transferase</keyword>
<feature type="cross-link" description="Glycyl lysine isopeptide (Lys-Gly) (interchain with G-Cter in SUMO2)" evidence="8">
    <location>
        <position position="51"/>
    </location>
</feature>
<keyword evidence="4" id="KW-0418">Kinase</keyword>
<dbReference type="InterPro" id="IPR000719">
    <property type="entry name" value="Prot_kinase_dom"/>
</dbReference>
<proteinExistence type="predicted"/>
<dbReference type="AlphaFoldDB" id="A0AAD2D923"/>
<feature type="binding site" evidence="7">
    <location>
        <begin position="2"/>
        <end position="4"/>
    </location>
    <ligand>
        <name>ATP</name>
        <dbReference type="ChEBI" id="CHEBI:30616"/>
    </ligand>
</feature>
<evidence type="ECO:0000313" key="12">
    <source>
        <dbReference type="Proteomes" id="UP001295684"/>
    </source>
</evidence>
<dbReference type="SMART" id="SM00220">
    <property type="entry name" value="S_TKc"/>
    <property type="match status" value="1"/>
</dbReference>
<feature type="region of interest" description="Disordered" evidence="9">
    <location>
        <begin position="207"/>
        <end position="226"/>
    </location>
</feature>
<feature type="compositionally biased region" description="Polar residues" evidence="9">
    <location>
        <begin position="329"/>
        <end position="369"/>
    </location>
</feature>
<evidence type="ECO:0000256" key="9">
    <source>
        <dbReference type="SAM" id="MobiDB-lite"/>
    </source>
</evidence>
<organism evidence="11 12">
    <name type="scientific">Euplotes crassus</name>
    <dbReference type="NCBI Taxonomy" id="5936"/>
    <lineage>
        <taxon>Eukaryota</taxon>
        <taxon>Sar</taxon>
        <taxon>Alveolata</taxon>
        <taxon>Ciliophora</taxon>
        <taxon>Intramacronucleata</taxon>
        <taxon>Spirotrichea</taxon>
        <taxon>Hypotrichia</taxon>
        <taxon>Euplotida</taxon>
        <taxon>Euplotidae</taxon>
        <taxon>Moneuplotes</taxon>
    </lineage>
</organism>
<name>A0AAD2D923_EUPCR</name>
<evidence type="ECO:0000259" key="10">
    <source>
        <dbReference type="PROSITE" id="PS50011"/>
    </source>
</evidence>
<keyword evidence="3 7" id="KW-0547">Nucleotide-binding</keyword>
<keyword evidence="1" id="KW-0723">Serine/threonine-protein kinase</keyword>
<dbReference type="PROSITE" id="PS50011">
    <property type="entry name" value="PROTEIN_KINASE_DOM"/>
    <property type="match status" value="1"/>
</dbReference>
<evidence type="ECO:0000256" key="7">
    <source>
        <dbReference type="PIRSR" id="PIRSR630616-2"/>
    </source>
</evidence>